<feature type="region of interest" description="Disordered" evidence="2">
    <location>
        <begin position="1"/>
        <end position="21"/>
    </location>
</feature>
<organism evidence="3">
    <name type="scientific">Setaria italica</name>
    <name type="common">Foxtail millet</name>
    <name type="synonym">Panicum italicum</name>
    <dbReference type="NCBI Taxonomy" id="4555"/>
    <lineage>
        <taxon>Eukaryota</taxon>
        <taxon>Viridiplantae</taxon>
        <taxon>Streptophyta</taxon>
        <taxon>Embryophyta</taxon>
        <taxon>Tracheophyta</taxon>
        <taxon>Spermatophyta</taxon>
        <taxon>Magnoliopsida</taxon>
        <taxon>Liliopsida</taxon>
        <taxon>Poales</taxon>
        <taxon>Poaceae</taxon>
        <taxon>PACMAD clade</taxon>
        <taxon>Panicoideae</taxon>
        <taxon>Panicodae</taxon>
        <taxon>Paniceae</taxon>
        <taxon>Cenchrinae</taxon>
        <taxon>Setaria</taxon>
    </lineage>
</organism>
<evidence type="ECO:0000313" key="3">
    <source>
        <dbReference type="EMBL" id="RCV25769.1"/>
    </source>
</evidence>
<evidence type="ECO:0000256" key="1">
    <source>
        <dbReference type="SAM" id="Coils"/>
    </source>
</evidence>
<sequence>MTGTSGAKDVDGKGNDNEPMTHLQYNALRDVLRKEMTSGLNEPRDKTEELSKEIKKTVKDFEEQANEYMVKLRRDIVADVRNLIQADEEEASVHGSPRGETDEERAARLQLEEQERREQDATNSIHPHGCGGG</sequence>
<evidence type="ECO:0000256" key="2">
    <source>
        <dbReference type="SAM" id="MobiDB-lite"/>
    </source>
</evidence>
<reference evidence="3" key="2">
    <citation type="submission" date="2015-07" db="EMBL/GenBank/DDBJ databases">
        <authorList>
            <person name="Noorani M."/>
        </authorList>
    </citation>
    <scope>NUCLEOTIDE SEQUENCE</scope>
    <source>
        <strain evidence="3">Yugu1</strain>
    </source>
</reference>
<protein>
    <submittedName>
        <fullName evidence="3">Uncharacterized protein</fullName>
    </submittedName>
</protein>
<reference evidence="3" key="1">
    <citation type="journal article" date="2012" name="Nat. Biotechnol.">
        <title>Reference genome sequence of the model plant Setaria.</title>
        <authorList>
            <person name="Bennetzen J.L."/>
            <person name="Schmutz J."/>
            <person name="Wang H."/>
            <person name="Percifield R."/>
            <person name="Hawkins J."/>
            <person name="Pontaroli A.C."/>
            <person name="Estep M."/>
            <person name="Feng L."/>
            <person name="Vaughn J.N."/>
            <person name="Grimwood J."/>
            <person name="Jenkins J."/>
            <person name="Barry K."/>
            <person name="Lindquist E."/>
            <person name="Hellsten U."/>
            <person name="Deshpande S."/>
            <person name="Wang X."/>
            <person name="Wu X."/>
            <person name="Mitros T."/>
            <person name="Triplett J."/>
            <person name="Yang X."/>
            <person name="Ye C.Y."/>
            <person name="Mauro-Herrera M."/>
            <person name="Wang L."/>
            <person name="Li P."/>
            <person name="Sharma M."/>
            <person name="Sharma R."/>
            <person name="Ronald P.C."/>
            <person name="Panaud O."/>
            <person name="Kellogg E.A."/>
            <person name="Brutnell T.P."/>
            <person name="Doust A.N."/>
            <person name="Tuskan G.A."/>
            <person name="Rokhsar D."/>
            <person name="Devos K.M."/>
        </authorList>
    </citation>
    <scope>NUCLEOTIDE SEQUENCE [LARGE SCALE GENOMIC DNA]</scope>
    <source>
        <strain evidence="3">Yugu1</strain>
    </source>
</reference>
<accession>A0A368R6E4</accession>
<feature type="region of interest" description="Disordered" evidence="2">
    <location>
        <begin position="87"/>
        <end position="133"/>
    </location>
</feature>
<gene>
    <name evidence="3" type="ORF">SETIT_5G192300v2</name>
</gene>
<name>A0A368R6E4_SETIT</name>
<keyword evidence="1" id="KW-0175">Coiled coil</keyword>
<feature type="coiled-coil region" evidence="1">
    <location>
        <begin position="44"/>
        <end position="71"/>
    </location>
</feature>
<proteinExistence type="predicted"/>
<dbReference type="EMBL" id="CM003532">
    <property type="protein sequence ID" value="RCV25769.1"/>
    <property type="molecule type" value="Genomic_DNA"/>
</dbReference>
<dbReference type="AlphaFoldDB" id="A0A368R6E4"/>
<feature type="compositionally biased region" description="Basic and acidic residues" evidence="2">
    <location>
        <begin position="97"/>
        <end position="120"/>
    </location>
</feature>